<dbReference type="InterPro" id="IPR036640">
    <property type="entry name" value="ABC1_TM_sf"/>
</dbReference>
<dbReference type="InterPro" id="IPR027417">
    <property type="entry name" value="P-loop_NTPase"/>
</dbReference>
<keyword evidence="5 7" id="KW-1133">Transmembrane helix</keyword>
<protein>
    <submittedName>
        <fullName evidence="10">ABC transporter ATP-binding protein</fullName>
    </submittedName>
</protein>
<evidence type="ECO:0000313" key="11">
    <source>
        <dbReference type="Proteomes" id="UP000711047"/>
    </source>
</evidence>
<accession>A0ABX2DUF9</accession>
<feature type="transmembrane region" description="Helical" evidence="7">
    <location>
        <begin position="140"/>
        <end position="160"/>
    </location>
</feature>
<dbReference type="Gene3D" id="3.40.50.300">
    <property type="entry name" value="P-loop containing nucleotide triphosphate hydrolases"/>
    <property type="match status" value="1"/>
</dbReference>
<dbReference type="Gene3D" id="1.20.1560.10">
    <property type="entry name" value="ABC transporter type 1, transmembrane domain"/>
    <property type="match status" value="1"/>
</dbReference>
<dbReference type="InterPro" id="IPR017871">
    <property type="entry name" value="ABC_transporter-like_CS"/>
</dbReference>
<keyword evidence="6 7" id="KW-0472">Membrane</keyword>
<reference evidence="10 11" key="1">
    <citation type="submission" date="2020-05" db="EMBL/GenBank/DDBJ databases">
        <title>Paenibacillus glebae, sp. nov., Paenibacillus humi sp. nov., Paenibacillus pedi sp. nov., Paenibacillus terrestris sp. nov. and Paenibacillus terricola sp. nov., isolated from a forest top soil sample.</title>
        <authorList>
            <person name="Qi S."/>
            <person name="Carlier A."/>
            <person name="Cnockaert M."/>
            <person name="Vandamme P."/>
        </authorList>
    </citation>
    <scope>NUCLEOTIDE SEQUENCE [LARGE SCALE GENOMIC DNA]</scope>
    <source>
        <strain evidence="10 11">LMG 29502</strain>
    </source>
</reference>
<dbReference type="CDD" id="cd18542">
    <property type="entry name" value="ABC_6TM_YknU_like"/>
    <property type="match status" value="1"/>
</dbReference>
<evidence type="ECO:0000256" key="1">
    <source>
        <dbReference type="ARBA" id="ARBA00004651"/>
    </source>
</evidence>
<evidence type="ECO:0000256" key="2">
    <source>
        <dbReference type="ARBA" id="ARBA00022692"/>
    </source>
</evidence>
<dbReference type="PANTHER" id="PTHR43394:SF1">
    <property type="entry name" value="ATP-BINDING CASSETTE SUB-FAMILY B MEMBER 10, MITOCHONDRIAL"/>
    <property type="match status" value="1"/>
</dbReference>
<dbReference type="PROSITE" id="PS50929">
    <property type="entry name" value="ABC_TM1F"/>
    <property type="match status" value="1"/>
</dbReference>
<keyword evidence="4 10" id="KW-0067">ATP-binding</keyword>
<organism evidence="10 11">
    <name type="scientific">Paenibacillus tritici</name>
    <dbReference type="NCBI Taxonomy" id="1873425"/>
    <lineage>
        <taxon>Bacteria</taxon>
        <taxon>Bacillati</taxon>
        <taxon>Bacillota</taxon>
        <taxon>Bacilli</taxon>
        <taxon>Bacillales</taxon>
        <taxon>Paenibacillaceae</taxon>
        <taxon>Paenibacillus</taxon>
    </lineage>
</organism>
<keyword evidence="3" id="KW-0547">Nucleotide-binding</keyword>
<feature type="transmembrane region" description="Helical" evidence="7">
    <location>
        <begin position="166"/>
        <end position="185"/>
    </location>
</feature>
<evidence type="ECO:0000256" key="5">
    <source>
        <dbReference type="ARBA" id="ARBA00022989"/>
    </source>
</evidence>
<dbReference type="Proteomes" id="UP000711047">
    <property type="component" value="Unassembled WGS sequence"/>
</dbReference>
<dbReference type="InterPro" id="IPR003593">
    <property type="entry name" value="AAA+_ATPase"/>
</dbReference>
<comment type="caution">
    <text evidence="10">The sequence shown here is derived from an EMBL/GenBank/DDBJ whole genome shotgun (WGS) entry which is preliminary data.</text>
</comment>
<comment type="subcellular location">
    <subcellularLocation>
        <location evidence="1">Cell membrane</location>
        <topology evidence="1">Multi-pass membrane protein</topology>
    </subcellularLocation>
</comment>
<dbReference type="InterPro" id="IPR011527">
    <property type="entry name" value="ABC1_TM_dom"/>
</dbReference>
<dbReference type="PROSITE" id="PS00211">
    <property type="entry name" value="ABC_TRANSPORTER_1"/>
    <property type="match status" value="1"/>
</dbReference>
<dbReference type="RefSeq" id="WP_173138316.1">
    <property type="nucleotide sequence ID" value="NZ_JABMKX010000014.1"/>
</dbReference>
<feature type="transmembrane region" description="Helical" evidence="7">
    <location>
        <begin position="18"/>
        <end position="38"/>
    </location>
</feature>
<dbReference type="Pfam" id="PF00664">
    <property type="entry name" value="ABC_membrane"/>
    <property type="match status" value="1"/>
</dbReference>
<dbReference type="EMBL" id="JABMKX010000014">
    <property type="protein sequence ID" value="NQX48328.1"/>
    <property type="molecule type" value="Genomic_DNA"/>
</dbReference>
<sequence length="591" mass="66767">MFELKWLWQNLEGNRARYVVAICLSVVGSSLTIVNPYISQRIVDTFIAGDQAGQNLATGRGLLVALCLGMIGFSLLRTGLAYFTTMQYELSSQNMMYNIRIYLYNKIQGQDREYYDRNRTGDLMTKMTGDLDMVRHSMAWIFKTIIESLTIFLAAVIYFLTIDVQLTLWMLILSPPIFIVAFIFAKKVRPMYIDLRERLSQLNTTTQENISGNRVVKAFAREEFEIEKFTEKNVNYAVANKKAALVWLDYFPYLETFAQGFNVVLMLAGGYLVMEGRITFGEFTAFSSLIWAVSNPMRNIGIIINDIQRFFASLSKIIDLYYARPAIVNDHNQIEQRRYEGRIEFDHVRFKYDSATVLDDVSFTIEPGETIAIMGATGSGKTSLINLIPRFYDVAGGRVLVDGRDVRELELDELRGNIGMATQDVLLFSDTIDGNIAYGDPELPEEDAKSFAALAAAHDFIVKMPEGYDTVVGERGVGLSGGQKQRIALARALAVRRPILILDDTTSAVDLETEEHIQRSLRELEYPCTKIIIAQRVSTTAQADRILILEGGRLIEEGTHAELLAKRGYYYDVFMLQNEGIGRQVTESGQE</sequence>
<gene>
    <name evidence="10" type="ORF">HQN87_23650</name>
</gene>
<feature type="domain" description="ABC transmembrane type-1" evidence="9">
    <location>
        <begin position="19"/>
        <end position="309"/>
    </location>
</feature>
<evidence type="ECO:0000256" key="4">
    <source>
        <dbReference type="ARBA" id="ARBA00022840"/>
    </source>
</evidence>
<dbReference type="InterPro" id="IPR003439">
    <property type="entry name" value="ABC_transporter-like_ATP-bd"/>
</dbReference>
<evidence type="ECO:0000313" key="10">
    <source>
        <dbReference type="EMBL" id="NQX48328.1"/>
    </source>
</evidence>
<proteinExistence type="predicted"/>
<evidence type="ECO:0000256" key="7">
    <source>
        <dbReference type="SAM" id="Phobius"/>
    </source>
</evidence>
<dbReference type="PROSITE" id="PS50893">
    <property type="entry name" value="ABC_TRANSPORTER_2"/>
    <property type="match status" value="1"/>
</dbReference>
<dbReference type="PANTHER" id="PTHR43394">
    <property type="entry name" value="ATP-DEPENDENT PERMEASE MDL1, MITOCHONDRIAL"/>
    <property type="match status" value="1"/>
</dbReference>
<keyword evidence="11" id="KW-1185">Reference proteome</keyword>
<dbReference type="GO" id="GO:0005524">
    <property type="term" value="F:ATP binding"/>
    <property type="evidence" value="ECO:0007669"/>
    <property type="project" value="UniProtKB-KW"/>
</dbReference>
<dbReference type="SMART" id="SM00382">
    <property type="entry name" value="AAA"/>
    <property type="match status" value="1"/>
</dbReference>
<evidence type="ECO:0000256" key="3">
    <source>
        <dbReference type="ARBA" id="ARBA00022741"/>
    </source>
</evidence>
<feature type="domain" description="ABC transporter" evidence="8">
    <location>
        <begin position="343"/>
        <end position="576"/>
    </location>
</feature>
<dbReference type="SUPFAM" id="SSF52540">
    <property type="entry name" value="P-loop containing nucleoside triphosphate hydrolases"/>
    <property type="match status" value="1"/>
</dbReference>
<dbReference type="InterPro" id="IPR039421">
    <property type="entry name" value="Type_1_exporter"/>
</dbReference>
<dbReference type="Pfam" id="PF00005">
    <property type="entry name" value="ABC_tran"/>
    <property type="match status" value="1"/>
</dbReference>
<evidence type="ECO:0000259" key="8">
    <source>
        <dbReference type="PROSITE" id="PS50893"/>
    </source>
</evidence>
<evidence type="ECO:0000256" key="6">
    <source>
        <dbReference type="ARBA" id="ARBA00023136"/>
    </source>
</evidence>
<name>A0ABX2DUF9_9BACL</name>
<feature type="transmembrane region" description="Helical" evidence="7">
    <location>
        <begin position="58"/>
        <end position="76"/>
    </location>
</feature>
<dbReference type="SUPFAM" id="SSF90123">
    <property type="entry name" value="ABC transporter transmembrane region"/>
    <property type="match status" value="1"/>
</dbReference>
<evidence type="ECO:0000259" key="9">
    <source>
        <dbReference type="PROSITE" id="PS50929"/>
    </source>
</evidence>
<keyword evidence="2 7" id="KW-0812">Transmembrane</keyword>